<dbReference type="EMBL" id="HBFR01016079">
    <property type="protein sequence ID" value="CAD8884515.1"/>
    <property type="molecule type" value="Transcribed_RNA"/>
</dbReference>
<feature type="compositionally biased region" description="Basic and acidic residues" evidence="1">
    <location>
        <begin position="90"/>
        <end position="121"/>
    </location>
</feature>
<name>A0A6U5FVP6_9STRA</name>
<organism evidence="2">
    <name type="scientific">Corethron hystrix</name>
    <dbReference type="NCBI Taxonomy" id="216773"/>
    <lineage>
        <taxon>Eukaryota</taxon>
        <taxon>Sar</taxon>
        <taxon>Stramenopiles</taxon>
        <taxon>Ochrophyta</taxon>
        <taxon>Bacillariophyta</taxon>
        <taxon>Coscinodiscophyceae</taxon>
        <taxon>Corethrophycidae</taxon>
        <taxon>Corethrales</taxon>
        <taxon>Corethraceae</taxon>
        <taxon>Corethron</taxon>
    </lineage>
</organism>
<reference evidence="2" key="1">
    <citation type="submission" date="2021-01" db="EMBL/GenBank/DDBJ databases">
        <authorList>
            <person name="Corre E."/>
            <person name="Pelletier E."/>
            <person name="Niang G."/>
            <person name="Scheremetjew M."/>
            <person name="Finn R."/>
            <person name="Kale V."/>
            <person name="Holt S."/>
            <person name="Cochrane G."/>
            <person name="Meng A."/>
            <person name="Brown T."/>
            <person name="Cohen L."/>
        </authorList>
    </citation>
    <scope>NUCLEOTIDE SEQUENCE</scope>
    <source>
        <strain evidence="2">308</strain>
    </source>
</reference>
<accession>A0A6U5FVP6</accession>
<gene>
    <name evidence="2" type="ORF">CHYS00102_LOCUS11711</name>
    <name evidence="3" type="ORF">CHYS00102_LOCUS11712</name>
</gene>
<protein>
    <submittedName>
        <fullName evidence="2">Uncharacterized protein</fullName>
    </submittedName>
</protein>
<evidence type="ECO:0000256" key="1">
    <source>
        <dbReference type="SAM" id="MobiDB-lite"/>
    </source>
</evidence>
<proteinExistence type="predicted"/>
<evidence type="ECO:0000313" key="2">
    <source>
        <dbReference type="EMBL" id="CAD8884514.1"/>
    </source>
</evidence>
<evidence type="ECO:0000313" key="3">
    <source>
        <dbReference type="EMBL" id="CAD8884515.1"/>
    </source>
</evidence>
<dbReference type="AlphaFoldDB" id="A0A6U5FVP6"/>
<dbReference type="EMBL" id="HBFR01016078">
    <property type="protein sequence ID" value="CAD8884514.1"/>
    <property type="molecule type" value="Transcribed_RNA"/>
</dbReference>
<sequence>MSCPPRPISAAPVREQHVSPGVVAVDTSQFRNVEVGVGYCARGVVRQPCLRGSGHPEGYRVVDMTAVGAEEVGDAAGSKGHEGGTQSVVKEMRGRGTLDGTEKKKDERGTSGGIEKKKEGKTLGLKKKGKEEGQRSRKKQRNGRKEVRKTSTFAVEEYFSNPLFRKFRKEISLFLTE</sequence>
<feature type="region of interest" description="Disordered" evidence="1">
    <location>
        <begin position="72"/>
        <end position="152"/>
    </location>
</feature>